<evidence type="ECO:0000256" key="8">
    <source>
        <dbReference type="ARBA" id="ARBA00023136"/>
    </source>
</evidence>
<evidence type="ECO:0000313" key="15">
    <source>
        <dbReference type="WBParaSite" id="PEQ_0000274201-mRNA-1"/>
    </source>
</evidence>
<keyword evidence="11 13" id="KW-0464">Manganese</keyword>
<dbReference type="WBParaSite" id="PEQ_0000274201-mRNA-1">
    <property type="protein sequence ID" value="PEQ_0000274201-mRNA-1"/>
    <property type="gene ID" value="PEQ_0000274201"/>
</dbReference>
<comment type="catalytic activity">
    <reaction evidence="10 13">
        <text>3-O-(beta-D-galactosyl-(1-&gt;3)-beta-D-galactosyl-(1-&gt;4)-beta-D-xylosyl)-L-seryl-[protein] + UDP-alpha-D-glucuronate = 3-O-(beta-D-GlcA-(1-&gt;3)-beta-D-Gal-(1-&gt;3)-beta-D-Gal-(1-&gt;4)-beta-D-Xyl)-L-seryl-[protein] + UDP + H(+)</text>
        <dbReference type="Rhea" id="RHEA:24168"/>
        <dbReference type="Rhea" id="RHEA-COMP:12571"/>
        <dbReference type="Rhea" id="RHEA-COMP:12573"/>
        <dbReference type="ChEBI" id="CHEBI:15378"/>
        <dbReference type="ChEBI" id="CHEBI:58052"/>
        <dbReference type="ChEBI" id="CHEBI:58223"/>
        <dbReference type="ChEBI" id="CHEBI:132090"/>
        <dbReference type="ChEBI" id="CHEBI:132093"/>
        <dbReference type="EC" id="2.4.1.135"/>
    </reaction>
</comment>
<accession>A0A914RLL3</accession>
<keyword evidence="11 13" id="KW-0479">Metal-binding</keyword>
<dbReference type="InterPro" id="IPR005027">
    <property type="entry name" value="Glyco_trans_43"/>
</dbReference>
<keyword evidence="6 13" id="KW-0735">Signal-anchor</keyword>
<feature type="transmembrane region" description="Helical" evidence="13">
    <location>
        <begin position="7"/>
        <end position="27"/>
    </location>
</feature>
<keyword evidence="9" id="KW-0325">Glycoprotein</keyword>
<dbReference type="GO" id="GO:0046872">
    <property type="term" value="F:metal ion binding"/>
    <property type="evidence" value="ECO:0007669"/>
    <property type="project" value="UniProtKB-KW"/>
</dbReference>
<dbReference type="Gene3D" id="3.90.550.10">
    <property type="entry name" value="Spore Coat Polysaccharide Biosynthesis Protein SpsA, Chain A"/>
    <property type="match status" value="1"/>
</dbReference>
<evidence type="ECO:0000313" key="14">
    <source>
        <dbReference type="Proteomes" id="UP000887564"/>
    </source>
</evidence>
<keyword evidence="8 13" id="KW-0472">Membrane</keyword>
<protein>
    <recommendedName>
        <fullName evidence="3 13">Galactosylgalactosylxylosylprotein 3-beta-glucuronosyltransferase</fullName>
        <ecNumber evidence="3 13">2.4.1.135</ecNumber>
    </recommendedName>
</protein>
<dbReference type="Pfam" id="PF03360">
    <property type="entry name" value="Glyco_transf_43"/>
    <property type="match status" value="1"/>
</dbReference>
<dbReference type="GO" id="GO:0050650">
    <property type="term" value="P:chondroitin sulfate proteoglycan biosynthetic process"/>
    <property type="evidence" value="ECO:0007669"/>
    <property type="project" value="TreeGrafter"/>
</dbReference>
<dbReference type="GO" id="GO:0000139">
    <property type="term" value="C:Golgi membrane"/>
    <property type="evidence" value="ECO:0007669"/>
    <property type="project" value="UniProtKB-SubCell"/>
</dbReference>
<dbReference type="GO" id="GO:0015018">
    <property type="term" value="F:galactosylgalactosylxylosylprotein 3-beta-glucuronosyltransferase activity"/>
    <property type="evidence" value="ECO:0007669"/>
    <property type="project" value="UniProtKB-UniRule"/>
</dbReference>
<keyword evidence="14" id="KW-1185">Reference proteome</keyword>
<dbReference type="InterPro" id="IPR029044">
    <property type="entry name" value="Nucleotide-diphossugar_trans"/>
</dbReference>
<evidence type="ECO:0000256" key="1">
    <source>
        <dbReference type="ARBA" id="ARBA00004606"/>
    </source>
</evidence>
<keyword evidence="7 13" id="KW-1133">Transmembrane helix</keyword>
<evidence type="ECO:0000256" key="6">
    <source>
        <dbReference type="ARBA" id="ARBA00022968"/>
    </source>
</evidence>
<feature type="binding site" evidence="11">
    <location>
        <position position="160"/>
    </location>
    <ligand>
        <name>Mn(2+)</name>
        <dbReference type="ChEBI" id="CHEBI:29035"/>
    </ligand>
</feature>
<evidence type="ECO:0000256" key="12">
    <source>
        <dbReference type="PIRSR" id="PIRSR605027-4"/>
    </source>
</evidence>
<proteinExistence type="inferred from homology"/>
<evidence type="ECO:0000256" key="10">
    <source>
        <dbReference type="ARBA" id="ARBA00047979"/>
    </source>
</evidence>
<evidence type="ECO:0000256" key="11">
    <source>
        <dbReference type="PIRSR" id="PIRSR605027-3"/>
    </source>
</evidence>
<keyword evidence="13" id="KW-0333">Golgi apparatus</keyword>
<name>A0A914RLL3_PAREQ</name>
<keyword evidence="4 13" id="KW-0808">Transferase</keyword>
<comment type="cofactor">
    <cofactor evidence="11 13">
        <name>Mn(2+)</name>
        <dbReference type="ChEBI" id="CHEBI:29035"/>
    </cofactor>
</comment>
<evidence type="ECO:0000256" key="7">
    <source>
        <dbReference type="ARBA" id="ARBA00022989"/>
    </source>
</evidence>
<feature type="site" description="Interaction with galactose moiety of substrate glycoprotein" evidence="12">
    <location>
        <position position="191"/>
    </location>
</feature>
<reference evidence="15" key="1">
    <citation type="submission" date="2022-11" db="UniProtKB">
        <authorList>
            <consortium name="WormBaseParasite"/>
        </authorList>
    </citation>
    <scope>IDENTIFICATION</scope>
</reference>
<dbReference type="EC" id="2.4.1.135" evidence="3 13"/>
<evidence type="ECO:0000256" key="13">
    <source>
        <dbReference type="RuleBase" id="RU363127"/>
    </source>
</evidence>
<dbReference type="AlphaFoldDB" id="A0A914RLL3"/>
<evidence type="ECO:0000256" key="4">
    <source>
        <dbReference type="ARBA" id="ARBA00022679"/>
    </source>
</evidence>
<sequence length="202" mass="23084">MSIEQSVLFKVICAVGLFFVMQLMFFWSNDVVLCCRVRDRLPLADSRRDLPMIYFVTPTRYRPAQKADLTRLGQTLAHVPNLYWIVVEDAEVKSAALTQLIERTHIPSAHLHALTPSNMRINDSDPNWKLPRGVLQRNAALNWVNFGNLKRGVVYFGDDDNVYDWRLFNEMRHVKKVGVWPVGIVGGLIVETPILDGSVCVF</sequence>
<comment type="similarity">
    <text evidence="2 13">Belongs to the glycosyltransferase 43 family.</text>
</comment>
<dbReference type="PANTHER" id="PTHR10896">
    <property type="entry name" value="GALACTOSYLGALACTOSYLXYLOSYLPROTEIN 3-BETA-GLUCURONOSYLTRANSFERASE BETA-1,3-GLUCURONYLTRANSFERASE"/>
    <property type="match status" value="1"/>
</dbReference>
<evidence type="ECO:0000256" key="5">
    <source>
        <dbReference type="ARBA" id="ARBA00022692"/>
    </source>
</evidence>
<dbReference type="SUPFAM" id="SSF53448">
    <property type="entry name" value="Nucleotide-diphospho-sugar transferases"/>
    <property type="match status" value="1"/>
</dbReference>
<keyword evidence="5 13" id="KW-0812">Transmembrane</keyword>
<dbReference type="Proteomes" id="UP000887564">
    <property type="component" value="Unplaced"/>
</dbReference>
<dbReference type="GO" id="GO:0005975">
    <property type="term" value="P:carbohydrate metabolic process"/>
    <property type="evidence" value="ECO:0007669"/>
    <property type="project" value="TreeGrafter"/>
</dbReference>
<comment type="pathway">
    <text evidence="13">Protein modification; protein glycosylation.</text>
</comment>
<evidence type="ECO:0000256" key="3">
    <source>
        <dbReference type="ARBA" id="ARBA00012641"/>
    </source>
</evidence>
<dbReference type="PANTHER" id="PTHR10896:SF65">
    <property type="entry name" value="GALACTOSYLGALACTOSYLXYLOSYLPROTEIN 3-BETA-GLUCURONOSYLTRANSFERASE 3"/>
    <property type="match status" value="1"/>
</dbReference>
<evidence type="ECO:0000256" key="9">
    <source>
        <dbReference type="ARBA" id="ARBA00023180"/>
    </source>
</evidence>
<evidence type="ECO:0000256" key="2">
    <source>
        <dbReference type="ARBA" id="ARBA00007706"/>
    </source>
</evidence>
<organism evidence="14 15">
    <name type="scientific">Parascaris equorum</name>
    <name type="common">Equine roundworm</name>
    <dbReference type="NCBI Taxonomy" id="6256"/>
    <lineage>
        <taxon>Eukaryota</taxon>
        <taxon>Metazoa</taxon>
        <taxon>Ecdysozoa</taxon>
        <taxon>Nematoda</taxon>
        <taxon>Chromadorea</taxon>
        <taxon>Rhabditida</taxon>
        <taxon>Spirurina</taxon>
        <taxon>Ascaridomorpha</taxon>
        <taxon>Ascaridoidea</taxon>
        <taxon>Ascarididae</taxon>
        <taxon>Parascaris</taxon>
    </lineage>
</organism>
<comment type="subcellular location">
    <subcellularLocation>
        <location evidence="13">Golgi apparatus membrane</location>
        <topology evidence="13">Single-pass type II membrane protein</topology>
    </subcellularLocation>
    <subcellularLocation>
        <location evidence="1">Membrane</location>
        <topology evidence="1">Single-pass type II membrane protein</topology>
    </subcellularLocation>
</comment>